<feature type="domain" description="Cation-transporting P-type ATPase N-terminal" evidence="2">
    <location>
        <begin position="2"/>
        <end position="31"/>
    </location>
</feature>
<dbReference type="AlphaFoldDB" id="A0A0J5YER6"/>
<dbReference type="Pfam" id="PF00690">
    <property type="entry name" value="Cation_ATPase_N"/>
    <property type="match status" value="1"/>
</dbReference>
<dbReference type="Proteomes" id="UP000036338">
    <property type="component" value="Unassembled WGS sequence"/>
</dbReference>
<name>A0A0J5YER6_BURCE</name>
<reference evidence="3 4" key="1">
    <citation type="submission" date="2015-05" db="EMBL/GenBank/DDBJ databases">
        <title>Draft genome of Burkholderia cepacia LK29.</title>
        <authorList>
            <person name="Chan X.Y."/>
        </authorList>
    </citation>
    <scope>NUCLEOTIDE SEQUENCE [LARGE SCALE GENOMIC DNA]</scope>
    <source>
        <strain evidence="3 4">LK29</strain>
    </source>
</reference>
<dbReference type="PATRIC" id="fig|292.27.peg.2114"/>
<feature type="non-terminal residue" evidence="3">
    <location>
        <position position="95"/>
    </location>
</feature>
<evidence type="ECO:0000313" key="3">
    <source>
        <dbReference type="EMBL" id="KML35803.1"/>
    </source>
</evidence>
<sequence length="95" mass="10805">AHDKPPHWTRQLLLSFHNPFVYVLLVLAAISFCTDVYFAAPDDRDYVGMTILLTMVTISALLRFVQEFRSLRAAEKLKAMVRTTATVQRAMTDTS</sequence>
<feature type="transmembrane region" description="Helical" evidence="1">
    <location>
        <begin position="20"/>
        <end position="40"/>
    </location>
</feature>
<keyword evidence="1" id="KW-0812">Transmembrane</keyword>
<organism evidence="3 4">
    <name type="scientific">Burkholderia cepacia</name>
    <name type="common">Pseudomonas cepacia</name>
    <dbReference type="NCBI Taxonomy" id="292"/>
    <lineage>
        <taxon>Bacteria</taxon>
        <taxon>Pseudomonadati</taxon>
        <taxon>Pseudomonadota</taxon>
        <taxon>Betaproteobacteria</taxon>
        <taxon>Burkholderiales</taxon>
        <taxon>Burkholderiaceae</taxon>
        <taxon>Burkholderia</taxon>
        <taxon>Burkholderia cepacia complex</taxon>
    </lineage>
</organism>
<dbReference type="InterPro" id="IPR023298">
    <property type="entry name" value="ATPase_P-typ_TM_dom_sf"/>
</dbReference>
<dbReference type="Gene3D" id="1.20.1110.10">
    <property type="entry name" value="Calcium-transporting ATPase, transmembrane domain"/>
    <property type="match status" value="1"/>
</dbReference>
<dbReference type="SUPFAM" id="SSF81665">
    <property type="entry name" value="Calcium ATPase, transmembrane domain M"/>
    <property type="match status" value="1"/>
</dbReference>
<evidence type="ECO:0000259" key="2">
    <source>
        <dbReference type="Pfam" id="PF00690"/>
    </source>
</evidence>
<evidence type="ECO:0000313" key="4">
    <source>
        <dbReference type="Proteomes" id="UP000036338"/>
    </source>
</evidence>
<keyword evidence="1" id="KW-1133">Transmembrane helix</keyword>
<feature type="non-terminal residue" evidence="3">
    <location>
        <position position="1"/>
    </location>
</feature>
<gene>
    <name evidence="3" type="ORF">VL15_39050</name>
</gene>
<accession>A0A0J5YER6</accession>
<comment type="caution">
    <text evidence="3">The sequence shown here is derived from an EMBL/GenBank/DDBJ whole genome shotgun (WGS) entry which is preliminary data.</text>
</comment>
<feature type="transmembrane region" description="Helical" evidence="1">
    <location>
        <begin position="46"/>
        <end position="65"/>
    </location>
</feature>
<keyword evidence="1" id="KW-0472">Membrane</keyword>
<proteinExistence type="predicted"/>
<dbReference type="EMBL" id="LDWR01000184">
    <property type="protein sequence ID" value="KML35803.1"/>
    <property type="molecule type" value="Genomic_DNA"/>
</dbReference>
<protein>
    <recommendedName>
        <fullName evidence="2">Cation-transporting P-type ATPase N-terminal domain-containing protein</fullName>
    </recommendedName>
</protein>
<dbReference type="InterPro" id="IPR004014">
    <property type="entry name" value="ATPase_P-typ_cation-transptr_N"/>
</dbReference>
<dbReference type="RefSeq" id="WP_048252219.1">
    <property type="nucleotide sequence ID" value="NZ_LDWR01000184.1"/>
</dbReference>
<evidence type="ECO:0000256" key="1">
    <source>
        <dbReference type="SAM" id="Phobius"/>
    </source>
</evidence>
<dbReference type="Gene3D" id="2.70.150.10">
    <property type="entry name" value="Calcium-transporting ATPase, cytoplasmic transduction domain A"/>
    <property type="match status" value="1"/>
</dbReference>